<keyword evidence="10" id="KW-1185">Reference proteome</keyword>
<dbReference type="CDD" id="cd02520">
    <property type="entry name" value="Glucosylceramide_synthase"/>
    <property type="match status" value="1"/>
</dbReference>
<dbReference type="RefSeq" id="WP_168774744.1">
    <property type="nucleotide sequence ID" value="NZ_JAABNR010000008.1"/>
</dbReference>
<dbReference type="GO" id="GO:0008120">
    <property type="term" value="F:ceramide glucosyltransferase activity"/>
    <property type="evidence" value="ECO:0007669"/>
    <property type="project" value="TreeGrafter"/>
</dbReference>
<keyword evidence="8" id="KW-0472">Membrane</keyword>
<dbReference type="PANTHER" id="PTHR12726">
    <property type="entry name" value="CERAMIDE GLUCOSYLTRANSFERASE"/>
    <property type="match status" value="1"/>
</dbReference>
<evidence type="ECO:0000256" key="6">
    <source>
        <dbReference type="ARBA" id="ARBA00022692"/>
    </source>
</evidence>
<proteinExistence type="predicted"/>
<dbReference type="GO" id="GO:0016020">
    <property type="term" value="C:membrane"/>
    <property type="evidence" value="ECO:0007669"/>
    <property type="project" value="UniProtKB-SubCell"/>
</dbReference>
<dbReference type="SUPFAM" id="SSF53448">
    <property type="entry name" value="Nucleotide-diphospho-sugar transferases"/>
    <property type="match status" value="1"/>
</dbReference>
<accession>A0AAE4YB13</accession>
<sequence>MLQYVGTGLALWALSRAPGPGAPAPVTVLRPICGLENNLAETLESTFSATGDYEVIFCAASPDDPAIPLAREIMARHPGVPSQVLVGDDRVSGNPKLNNLVKGWKAARHDRILMSDSNVLLPPDYLARCLAEFRADTGLVSSPPIGIRPEGFAARLECAFLNTHQARWQMAGSALGQGYAQGKMLFWRKEVLEQAGGIAVLGAEMAEDVASTKVVRAAGLKVRLPGRFFEQPIGQRDLATVWSRQVRWAKVRRMGFPALYLPEVLAGAALPALALALAAPWALPGFLVLWYLPEAILAARGGWPRQVEDVAAWILRDALNPVLWVKGWMGNSFEWRGNAMSSEAPR</sequence>
<name>A0AAE4YB13_9RHOB</name>
<dbReference type="Pfam" id="PF13506">
    <property type="entry name" value="Glyco_transf_21"/>
    <property type="match status" value="1"/>
</dbReference>
<dbReference type="Proteomes" id="UP001193501">
    <property type="component" value="Unassembled WGS sequence"/>
</dbReference>
<dbReference type="PANTHER" id="PTHR12726:SF0">
    <property type="entry name" value="CERAMIDE GLUCOSYLTRANSFERASE"/>
    <property type="match status" value="1"/>
</dbReference>
<evidence type="ECO:0000256" key="7">
    <source>
        <dbReference type="ARBA" id="ARBA00022989"/>
    </source>
</evidence>
<dbReference type="InterPro" id="IPR025993">
    <property type="entry name" value="Ceramide_glucosylTrfase"/>
</dbReference>
<dbReference type="Gene3D" id="3.90.550.10">
    <property type="entry name" value="Spore Coat Polysaccharide Biosynthesis Protein SpsA, Chain A"/>
    <property type="match status" value="1"/>
</dbReference>
<evidence type="ECO:0000256" key="8">
    <source>
        <dbReference type="ARBA" id="ARBA00023136"/>
    </source>
</evidence>
<evidence type="ECO:0000256" key="2">
    <source>
        <dbReference type="ARBA" id="ARBA00004760"/>
    </source>
</evidence>
<keyword evidence="5" id="KW-0808">Transferase</keyword>
<evidence type="ECO:0000256" key="3">
    <source>
        <dbReference type="ARBA" id="ARBA00004991"/>
    </source>
</evidence>
<gene>
    <name evidence="9" type="ORF">GV832_10145</name>
</gene>
<evidence type="ECO:0000256" key="4">
    <source>
        <dbReference type="ARBA" id="ARBA00022676"/>
    </source>
</evidence>
<comment type="subcellular location">
    <subcellularLocation>
        <location evidence="1">Membrane</location>
        <topology evidence="1">Multi-pass membrane protein</topology>
    </subcellularLocation>
</comment>
<keyword evidence="4" id="KW-0328">Glycosyltransferase</keyword>
<evidence type="ECO:0000256" key="1">
    <source>
        <dbReference type="ARBA" id="ARBA00004141"/>
    </source>
</evidence>
<keyword evidence="6" id="KW-0812">Transmembrane</keyword>
<evidence type="ECO:0000256" key="5">
    <source>
        <dbReference type="ARBA" id="ARBA00022679"/>
    </source>
</evidence>
<dbReference type="AlphaFoldDB" id="A0AAE4YB13"/>
<comment type="pathway">
    <text evidence="3">Sphingolipid metabolism.</text>
</comment>
<dbReference type="InterPro" id="IPR029044">
    <property type="entry name" value="Nucleotide-diphossugar_trans"/>
</dbReference>
<comment type="caution">
    <text evidence="9">The sequence shown here is derived from an EMBL/GenBank/DDBJ whole genome shotgun (WGS) entry which is preliminary data.</text>
</comment>
<dbReference type="EMBL" id="JAABNR010000008">
    <property type="protein sequence ID" value="NBZ87938.1"/>
    <property type="molecule type" value="Genomic_DNA"/>
</dbReference>
<keyword evidence="7" id="KW-1133">Transmembrane helix</keyword>
<comment type="pathway">
    <text evidence="2">Lipid metabolism; sphingolipid metabolism.</text>
</comment>
<organism evidence="9 10">
    <name type="scientific">Stagnihabitans tardus</name>
    <dbReference type="NCBI Taxonomy" id="2699202"/>
    <lineage>
        <taxon>Bacteria</taxon>
        <taxon>Pseudomonadati</taxon>
        <taxon>Pseudomonadota</taxon>
        <taxon>Alphaproteobacteria</taxon>
        <taxon>Rhodobacterales</taxon>
        <taxon>Paracoccaceae</taxon>
        <taxon>Stagnihabitans</taxon>
    </lineage>
</organism>
<evidence type="ECO:0000313" key="10">
    <source>
        <dbReference type="Proteomes" id="UP001193501"/>
    </source>
</evidence>
<protein>
    <submittedName>
        <fullName evidence="9">Glycosyltransferase</fullName>
    </submittedName>
</protein>
<dbReference type="GO" id="GO:0006679">
    <property type="term" value="P:glucosylceramide biosynthetic process"/>
    <property type="evidence" value="ECO:0007669"/>
    <property type="project" value="TreeGrafter"/>
</dbReference>
<reference evidence="9" key="1">
    <citation type="submission" date="2020-01" db="EMBL/GenBank/DDBJ databases">
        <authorList>
            <person name="Chen W.-M."/>
        </authorList>
    </citation>
    <scope>NUCLEOTIDE SEQUENCE</scope>
    <source>
        <strain evidence="9">CYK-10</strain>
    </source>
</reference>
<evidence type="ECO:0000313" key="9">
    <source>
        <dbReference type="EMBL" id="NBZ87938.1"/>
    </source>
</evidence>